<sequence>MLSFSVFTFLKFFGPEFEKKIAFFHVVLREILFSNVKKTNSMIVVLQFCLYLYHEKLEEFPRS</sequence>
<evidence type="ECO:0000313" key="1">
    <source>
        <dbReference type="EMBL" id="RNA37198.1"/>
    </source>
</evidence>
<proteinExistence type="predicted"/>
<gene>
    <name evidence="1" type="ORF">BpHYR1_036649</name>
</gene>
<dbReference type="EMBL" id="REGN01001075">
    <property type="protein sequence ID" value="RNA37198.1"/>
    <property type="molecule type" value="Genomic_DNA"/>
</dbReference>
<dbReference type="Proteomes" id="UP000276133">
    <property type="component" value="Unassembled WGS sequence"/>
</dbReference>
<dbReference type="AlphaFoldDB" id="A0A3M7SNT3"/>
<organism evidence="1 2">
    <name type="scientific">Brachionus plicatilis</name>
    <name type="common">Marine rotifer</name>
    <name type="synonym">Brachionus muelleri</name>
    <dbReference type="NCBI Taxonomy" id="10195"/>
    <lineage>
        <taxon>Eukaryota</taxon>
        <taxon>Metazoa</taxon>
        <taxon>Spiralia</taxon>
        <taxon>Gnathifera</taxon>
        <taxon>Rotifera</taxon>
        <taxon>Eurotatoria</taxon>
        <taxon>Monogononta</taxon>
        <taxon>Pseudotrocha</taxon>
        <taxon>Ploima</taxon>
        <taxon>Brachionidae</taxon>
        <taxon>Brachionus</taxon>
    </lineage>
</organism>
<keyword evidence="2" id="KW-1185">Reference proteome</keyword>
<comment type="caution">
    <text evidence="1">The sequence shown here is derived from an EMBL/GenBank/DDBJ whole genome shotgun (WGS) entry which is preliminary data.</text>
</comment>
<reference evidence="1 2" key="1">
    <citation type="journal article" date="2018" name="Sci. Rep.">
        <title>Genomic signatures of local adaptation to the degree of environmental predictability in rotifers.</title>
        <authorList>
            <person name="Franch-Gras L."/>
            <person name="Hahn C."/>
            <person name="Garcia-Roger E.M."/>
            <person name="Carmona M.J."/>
            <person name="Serra M."/>
            <person name="Gomez A."/>
        </authorList>
    </citation>
    <scope>NUCLEOTIDE SEQUENCE [LARGE SCALE GENOMIC DNA]</scope>
    <source>
        <strain evidence="1">HYR1</strain>
    </source>
</reference>
<name>A0A3M7SNT3_BRAPC</name>
<protein>
    <submittedName>
        <fullName evidence="1">Uncharacterized protein</fullName>
    </submittedName>
</protein>
<accession>A0A3M7SNT3</accession>
<evidence type="ECO:0000313" key="2">
    <source>
        <dbReference type="Proteomes" id="UP000276133"/>
    </source>
</evidence>